<keyword evidence="3" id="KW-1003">Cell membrane</keyword>
<keyword evidence="11" id="KW-0325">Glycoprotein</keyword>
<keyword evidence="6 15" id="KW-0812">Transmembrane</keyword>
<dbReference type="InterPro" id="IPR007960">
    <property type="entry name" value="TAS2R"/>
</dbReference>
<evidence type="ECO:0000256" key="13">
    <source>
        <dbReference type="ARBA" id="ARBA00038817"/>
    </source>
</evidence>
<comment type="similarity">
    <text evidence="2 14">Belongs to the G-protein coupled receptor T2R family.</text>
</comment>
<dbReference type="PANTHER" id="PTHR11394">
    <property type="entry name" value="TASTE RECEPTOR TYPE 2"/>
    <property type="match status" value="1"/>
</dbReference>
<evidence type="ECO:0000256" key="8">
    <source>
        <dbReference type="ARBA" id="ARBA00023040"/>
    </source>
</evidence>
<keyword evidence="12 15" id="KW-0807">Transducer</keyword>
<evidence type="ECO:0000256" key="4">
    <source>
        <dbReference type="ARBA" id="ARBA00022480"/>
    </source>
</evidence>
<evidence type="ECO:0000256" key="6">
    <source>
        <dbReference type="ARBA" id="ARBA00022692"/>
    </source>
</evidence>
<proteinExistence type="inferred from homology"/>
<evidence type="ECO:0000256" key="12">
    <source>
        <dbReference type="ARBA" id="ARBA00023224"/>
    </source>
</evidence>
<dbReference type="Proteomes" id="UP000694923">
    <property type="component" value="Unplaced"/>
</dbReference>
<dbReference type="Gene3D" id="1.20.1070.10">
    <property type="entry name" value="Rhodopsin 7-helix transmembrane proteins"/>
    <property type="match status" value="1"/>
</dbReference>
<evidence type="ECO:0000256" key="1">
    <source>
        <dbReference type="ARBA" id="ARBA00004651"/>
    </source>
</evidence>
<dbReference type="CDD" id="cd15017">
    <property type="entry name" value="7tm_TAS2R16"/>
    <property type="match status" value="1"/>
</dbReference>
<accession>A0ABM0RZV4</accession>
<comment type="subunit">
    <text evidence="13">Interacts with RTP3 and RTP4.</text>
</comment>
<dbReference type="GeneID" id="103603409"/>
<evidence type="ECO:0000256" key="14">
    <source>
        <dbReference type="RuleBase" id="RU004423"/>
    </source>
</evidence>
<evidence type="ECO:0000256" key="5">
    <source>
        <dbReference type="ARBA" id="ARBA00022606"/>
    </source>
</evidence>
<keyword evidence="10 15" id="KW-0675">Receptor</keyword>
<keyword evidence="5 15" id="KW-0716">Sensory transduction</keyword>
<keyword evidence="7 16" id="KW-1133">Transmembrane helix</keyword>
<feature type="transmembrane region" description="Helical" evidence="16">
    <location>
        <begin position="230"/>
        <end position="249"/>
    </location>
</feature>
<feature type="transmembrane region" description="Helical" evidence="16">
    <location>
        <begin position="6"/>
        <end position="30"/>
    </location>
</feature>
<evidence type="ECO:0000256" key="9">
    <source>
        <dbReference type="ARBA" id="ARBA00023136"/>
    </source>
</evidence>
<evidence type="ECO:0000256" key="15">
    <source>
        <dbReference type="RuleBase" id="RU004424"/>
    </source>
</evidence>
<dbReference type="RefSeq" id="XP_008586145.1">
    <property type="nucleotide sequence ID" value="XM_008587923.1"/>
</dbReference>
<keyword evidence="9 15" id="KW-0472">Membrane</keyword>
<evidence type="ECO:0000256" key="16">
    <source>
        <dbReference type="SAM" id="Phobius"/>
    </source>
</evidence>
<gene>
    <name evidence="18" type="primary">LOC103603409</name>
</gene>
<dbReference type="PANTHER" id="PTHR11394:SF68">
    <property type="entry name" value="TASTE RECEPTOR TYPE 2 MEMBER 16"/>
    <property type="match status" value="1"/>
</dbReference>
<evidence type="ECO:0000256" key="10">
    <source>
        <dbReference type="ARBA" id="ARBA00023170"/>
    </source>
</evidence>
<keyword evidence="8 15" id="KW-0297">G-protein coupled receptor</keyword>
<reference evidence="18" key="1">
    <citation type="submission" date="2025-08" db="UniProtKB">
        <authorList>
            <consortium name="RefSeq"/>
        </authorList>
    </citation>
    <scope>IDENTIFICATION</scope>
</reference>
<feature type="transmembrane region" description="Helical" evidence="16">
    <location>
        <begin position="178"/>
        <end position="203"/>
    </location>
</feature>
<keyword evidence="17" id="KW-1185">Reference proteome</keyword>
<feature type="transmembrane region" description="Helical" evidence="16">
    <location>
        <begin position="85"/>
        <end position="103"/>
    </location>
</feature>
<comment type="subcellular location">
    <subcellularLocation>
        <location evidence="1">Cell membrane</location>
        <topology evidence="1">Multi-pass membrane protein</topology>
    </subcellularLocation>
    <subcellularLocation>
        <location evidence="15">Membrane</location>
        <topology evidence="15">Multi-pass membrane protein</topology>
    </subcellularLocation>
</comment>
<feature type="transmembrane region" description="Helical" evidence="16">
    <location>
        <begin position="261"/>
        <end position="280"/>
    </location>
</feature>
<dbReference type="SUPFAM" id="SSF81321">
    <property type="entry name" value="Family A G protein-coupled receptor-like"/>
    <property type="match status" value="1"/>
</dbReference>
<evidence type="ECO:0000313" key="18">
    <source>
        <dbReference type="RefSeq" id="XP_008586145.1"/>
    </source>
</evidence>
<evidence type="ECO:0000256" key="3">
    <source>
        <dbReference type="ARBA" id="ARBA00022475"/>
    </source>
</evidence>
<evidence type="ECO:0000313" key="17">
    <source>
        <dbReference type="Proteomes" id="UP000694923"/>
    </source>
</evidence>
<name>A0ABM0RZV4_GALVR</name>
<organism evidence="17 18">
    <name type="scientific">Galeopterus variegatus</name>
    <name type="common">Malayan flying lemur</name>
    <name type="synonym">Cynocephalus variegatus</name>
    <dbReference type="NCBI Taxonomy" id="482537"/>
    <lineage>
        <taxon>Eukaryota</taxon>
        <taxon>Metazoa</taxon>
        <taxon>Chordata</taxon>
        <taxon>Craniata</taxon>
        <taxon>Vertebrata</taxon>
        <taxon>Euteleostomi</taxon>
        <taxon>Mammalia</taxon>
        <taxon>Eutheria</taxon>
        <taxon>Euarchontoglires</taxon>
        <taxon>Dermoptera</taxon>
        <taxon>Cynocephalidae</taxon>
        <taxon>Galeopterus</taxon>
    </lineage>
</organism>
<dbReference type="Pfam" id="PF05296">
    <property type="entry name" value="TAS2R"/>
    <property type="match status" value="1"/>
</dbReference>
<keyword evidence="4 15" id="KW-0919">Taste</keyword>
<feature type="transmembrane region" description="Helical" evidence="16">
    <location>
        <begin position="123"/>
        <end position="145"/>
    </location>
</feature>
<evidence type="ECO:0000256" key="7">
    <source>
        <dbReference type="ARBA" id="ARBA00022989"/>
    </source>
</evidence>
<sequence length="299" mass="35033">MIPTQLFFMIIYVLESVMILVQSSLIVAVLGREWVQVKRLLPVDMILTSLGISHFCRQWASILFNFCFYFNPNHLFWYLSLTWEFFNIFIFWLTSLLAVFYCVKVCSFTHPIFLWFRWRILKLVPWLLLGSLMISCLTIIPSIIMNHTQVQFINMVHLPGNSTMTERLRMFQKHMLTLYRILALGFPFLLFLASTILLMASLAQHLAQMKHHSTGHCNSSTKAHFTAARLLAMSFIIFTSHFFTVLASLIDNAFDRRPWYWIWEAFIYGIVSIHSTSLMLRSPTLKKVLKVKCWVLEAA</sequence>
<evidence type="ECO:0000256" key="2">
    <source>
        <dbReference type="ARBA" id="ARBA00007376"/>
    </source>
</evidence>
<evidence type="ECO:0000256" key="11">
    <source>
        <dbReference type="ARBA" id="ARBA00023180"/>
    </source>
</evidence>
<protein>
    <recommendedName>
        <fullName evidence="15">Taste receptor type 2</fullName>
    </recommendedName>
</protein>